<dbReference type="InterPro" id="IPR014469">
    <property type="entry name" value="DUF2271"/>
</dbReference>
<dbReference type="OrthoDB" id="6057843at2"/>
<keyword evidence="3" id="KW-1185">Reference proteome</keyword>
<accession>A0A1I5JQQ6</accession>
<dbReference type="EMBL" id="FOVR01000012">
    <property type="protein sequence ID" value="SFO74676.1"/>
    <property type="molecule type" value="Genomic_DNA"/>
</dbReference>
<evidence type="ECO:0000256" key="1">
    <source>
        <dbReference type="SAM" id="SignalP"/>
    </source>
</evidence>
<proteinExistence type="predicted"/>
<protein>
    <recommendedName>
        <fullName evidence="4">Tat pathway signal protein</fullName>
    </recommendedName>
</protein>
<dbReference type="AlphaFoldDB" id="A0A1I5JQQ6"/>
<dbReference type="STRING" id="655353.SAMN04488056_11217"/>
<feature type="chain" id="PRO_5011693781" description="Tat pathway signal protein" evidence="1">
    <location>
        <begin position="23"/>
        <end position="156"/>
    </location>
</feature>
<feature type="signal peptide" evidence="1">
    <location>
        <begin position="1"/>
        <end position="22"/>
    </location>
</feature>
<name>A0A1I5JQQ6_9HYPH</name>
<gene>
    <name evidence="2" type="ORF">SAMN04488056_11217</name>
</gene>
<dbReference type="Pfam" id="PF10029">
    <property type="entry name" value="DUF2271"/>
    <property type="match status" value="1"/>
</dbReference>
<evidence type="ECO:0000313" key="3">
    <source>
        <dbReference type="Proteomes" id="UP000199236"/>
    </source>
</evidence>
<sequence>MNKYLASAALASAFVLPVAAQAKPVTFSTTMSNYGGPEAYMVMYVTDASGAYQGSLWMSGGRSKYYRDLRDWSRATGGNSAEVDGITGASVGSGRTLNVTLDLSDALFDAGYELHIDTAVEHMGSAPSEVVVPLDSDNSGKMTSGRRFIQSFSFDM</sequence>
<dbReference type="Proteomes" id="UP000199236">
    <property type="component" value="Unassembled WGS sequence"/>
</dbReference>
<organism evidence="2 3">
    <name type="scientific">Cohaesibacter marisflavi</name>
    <dbReference type="NCBI Taxonomy" id="655353"/>
    <lineage>
        <taxon>Bacteria</taxon>
        <taxon>Pseudomonadati</taxon>
        <taxon>Pseudomonadota</taxon>
        <taxon>Alphaproteobacteria</taxon>
        <taxon>Hyphomicrobiales</taxon>
        <taxon>Cohaesibacteraceae</taxon>
    </lineage>
</organism>
<evidence type="ECO:0000313" key="2">
    <source>
        <dbReference type="EMBL" id="SFO74676.1"/>
    </source>
</evidence>
<keyword evidence="1" id="KW-0732">Signal</keyword>
<evidence type="ECO:0008006" key="4">
    <source>
        <dbReference type="Google" id="ProtNLM"/>
    </source>
</evidence>
<dbReference type="RefSeq" id="WP_090074709.1">
    <property type="nucleotide sequence ID" value="NZ_FOVR01000012.1"/>
</dbReference>
<reference evidence="2 3" key="1">
    <citation type="submission" date="2016-10" db="EMBL/GenBank/DDBJ databases">
        <authorList>
            <person name="de Groot N.N."/>
        </authorList>
    </citation>
    <scope>NUCLEOTIDE SEQUENCE [LARGE SCALE GENOMIC DNA]</scope>
    <source>
        <strain evidence="2 3">CGMCC 1.9157</strain>
    </source>
</reference>